<dbReference type="PANTHER" id="PTHR10913">
    <property type="entry name" value="FOLLISTATIN-RELATED"/>
    <property type="match status" value="1"/>
</dbReference>
<dbReference type="Gene3D" id="3.30.60.30">
    <property type="match status" value="3"/>
</dbReference>
<evidence type="ECO:0000256" key="3">
    <source>
        <dbReference type="ARBA" id="ARBA00023157"/>
    </source>
</evidence>
<feature type="signal peptide" evidence="4">
    <location>
        <begin position="1"/>
        <end position="18"/>
    </location>
</feature>
<dbReference type="Pfam" id="PF07648">
    <property type="entry name" value="Kazal_2"/>
    <property type="match status" value="3"/>
</dbReference>
<feature type="domain" description="Kazal-like" evidence="5">
    <location>
        <begin position="118"/>
        <end position="181"/>
    </location>
</feature>
<sequence length="181" mass="19728">KILIRFLLLSLAAFLASGQDDCNPVCTDEYNPVCGTDGITYSNNCTLEFADCESDEDIGVAYIGECKNCDDVCDFVWMPVCGTDNVTYANLCELQVADCLSDADISEAYPGECLPYIHNIVPHCESSVLEEDCSTHSYSPVCEISGSTYNNVCELCQAEIQAQANGENIVYVIDHLGPCEE</sequence>
<evidence type="ECO:0000256" key="2">
    <source>
        <dbReference type="ARBA" id="ARBA00022900"/>
    </source>
</evidence>
<dbReference type="GO" id="GO:0005576">
    <property type="term" value="C:extracellular region"/>
    <property type="evidence" value="ECO:0007669"/>
    <property type="project" value="TreeGrafter"/>
</dbReference>
<feature type="domain" description="Kazal-like" evidence="5">
    <location>
        <begin position="16"/>
        <end position="68"/>
    </location>
</feature>
<dbReference type="SUPFAM" id="SSF100895">
    <property type="entry name" value="Kazal-type serine protease inhibitors"/>
    <property type="match status" value="3"/>
</dbReference>
<dbReference type="InterPro" id="IPR002350">
    <property type="entry name" value="Kazal_dom"/>
</dbReference>
<comment type="caution">
    <text evidence="6">The sequence shown here is derived from an EMBL/GenBank/DDBJ whole genome shotgun (WGS) entry which is preliminary data.</text>
</comment>
<proteinExistence type="predicted"/>
<keyword evidence="7" id="KW-1185">Reference proteome</keyword>
<evidence type="ECO:0000256" key="1">
    <source>
        <dbReference type="ARBA" id="ARBA00022690"/>
    </source>
</evidence>
<dbReference type="SMART" id="SM00280">
    <property type="entry name" value="KAZAL"/>
    <property type="match status" value="3"/>
</dbReference>
<evidence type="ECO:0000313" key="6">
    <source>
        <dbReference type="EMBL" id="KAK8736049.1"/>
    </source>
</evidence>
<accession>A0AAW0XDA4</accession>
<feature type="domain" description="Kazal-like" evidence="5">
    <location>
        <begin position="69"/>
        <end position="115"/>
    </location>
</feature>
<dbReference type="AlphaFoldDB" id="A0AAW0XDA4"/>
<dbReference type="CDD" id="cd00104">
    <property type="entry name" value="KAZAL_FS"/>
    <property type="match status" value="2"/>
</dbReference>
<dbReference type="Proteomes" id="UP001445076">
    <property type="component" value="Unassembled WGS sequence"/>
</dbReference>
<dbReference type="InterPro" id="IPR036058">
    <property type="entry name" value="Kazal_dom_sf"/>
</dbReference>
<gene>
    <name evidence="6" type="ORF">OTU49_005201</name>
</gene>
<dbReference type="EMBL" id="JARKIK010000045">
    <property type="protein sequence ID" value="KAK8736049.1"/>
    <property type="molecule type" value="Genomic_DNA"/>
</dbReference>
<protein>
    <recommendedName>
        <fullName evidence="5">Kazal-like domain-containing protein</fullName>
    </recommendedName>
</protein>
<evidence type="ECO:0000256" key="4">
    <source>
        <dbReference type="SAM" id="SignalP"/>
    </source>
</evidence>
<evidence type="ECO:0000259" key="5">
    <source>
        <dbReference type="PROSITE" id="PS51465"/>
    </source>
</evidence>
<feature type="non-terminal residue" evidence="6">
    <location>
        <position position="1"/>
    </location>
</feature>
<feature type="chain" id="PRO_5043833403" description="Kazal-like domain-containing protein" evidence="4">
    <location>
        <begin position="19"/>
        <end position="181"/>
    </location>
</feature>
<keyword evidence="1" id="KW-0646">Protease inhibitor</keyword>
<keyword evidence="4" id="KW-0732">Signal</keyword>
<dbReference type="PANTHER" id="PTHR10913:SF45">
    <property type="entry name" value="FOLLISTATIN, ISOFORM A-RELATED"/>
    <property type="match status" value="1"/>
</dbReference>
<reference evidence="6 7" key="1">
    <citation type="journal article" date="2024" name="BMC Genomics">
        <title>Genome assembly of redclaw crayfish (Cherax quadricarinatus) provides insights into its immune adaptation and hypoxia tolerance.</title>
        <authorList>
            <person name="Liu Z."/>
            <person name="Zheng J."/>
            <person name="Li H."/>
            <person name="Fang K."/>
            <person name="Wang S."/>
            <person name="He J."/>
            <person name="Zhou D."/>
            <person name="Weng S."/>
            <person name="Chi M."/>
            <person name="Gu Z."/>
            <person name="He J."/>
            <person name="Li F."/>
            <person name="Wang M."/>
        </authorList>
    </citation>
    <scope>NUCLEOTIDE SEQUENCE [LARGE SCALE GENOMIC DNA]</scope>
    <source>
        <strain evidence="6">ZL_2023a</strain>
    </source>
</reference>
<name>A0AAW0XDA4_CHEQU</name>
<dbReference type="PROSITE" id="PS51465">
    <property type="entry name" value="KAZAL_2"/>
    <property type="match status" value="3"/>
</dbReference>
<organism evidence="6 7">
    <name type="scientific">Cherax quadricarinatus</name>
    <name type="common">Australian red claw crayfish</name>
    <dbReference type="NCBI Taxonomy" id="27406"/>
    <lineage>
        <taxon>Eukaryota</taxon>
        <taxon>Metazoa</taxon>
        <taxon>Ecdysozoa</taxon>
        <taxon>Arthropoda</taxon>
        <taxon>Crustacea</taxon>
        <taxon>Multicrustacea</taxon>
        <taxon>Malacostraca</taxon>
        <taxon>Eumalacostraca</taxon>
        <taxon>Eucarida</taxon>
        <taxon>Decapoda</taxon>
        <taxon>Pleocyemata</taxon>
        <taxon>Astacidea</taxon>
        <taxon>Parastacoidea</taxon>
        <taxon>Parastacidae</taxon>
        <taxon>Cherax</taxon>
    </lineage>
</organism>
<dbReference type="InterPro" id="IPR050653">
    <property type="entry name" value="Prot_Inhib_GrowthFact_Antg"/>
</dbReference>
<keyword evidence="3" id="KW-1015">Disulfide bond</keyword>
<evidence type="ECO:0000313" key="7">
    <source>
        <dbReference type="Proteomes" id="UP001445076"/>
    </source>
</evidence>
<keyword evidence="2" id="KW-0722">Serine protease inhibitor</keyword>